<proteinExistence type="predicted"/>
<feature type="chain" id="PRO_5034275545" description="Reverse transcriptase domain-containing protein" evidence="1">
    <location>
        <begin position="26"/>
        <end position="430"/>
    </location>
</feature>
<evidence type="ECO:0000313" key="3">
    <source>
        <dbReference type="Ensembl" id="ENSEBUP00000008934.1"/>
    </source>
</evidence>
<dbReference type="PANTHER" id="PTHR31635">
    <property type="entry name" value="REVERSE TRANSCRIPTASE DOMAIN-CONTAINING PROTEIN-RELATED"/>
    <property type="match status" value="1"/>
</dbReference>
<keyword evidence="4" id="KW-1185">Reference proteome</keyword>
<protein>
    <recommendedName>
        <fullName evidence="2">Reverse transcriptase domain-containing protein</fullName>
    </recommendedName>
</protein>
<dbReference type="InterPro" id="IPR043502">
    <property type="entry name" value="DNA/RNA_pol_sf"/>
</dbReference>
<dbReference type="PANTHER" id="PTHR31635:SF196">
    <property type="entry name" value="REVERSE TRANSCRIPTASE DOMAIN-CONTAINING PROTEIN-RELATED"/>
    <property type="match status" value="1"/>
</dbReference>
<dbReference type="GeneTree" id="ENSGT00940000163737"/>
<organism evidence="3 4">
    <name type="scientific">Eptatretus burgeri</name>
    <name type="common">Inshore hagfish</name>
    <dbReference type="NCBI Taxonomy" id="7764"/>
    <lineage>
        <taxon>Eukaryota</taxon>
        <taxon>Metazoa</taxon>
        <taxon>Chordata</taxon>
        <taxon>Craniata</taxon>
        <taxon>Vertebrata</taxon>
        <taxon>Cyclostomata</taxon>
        <taxon>Myxini</taxon>
        <taxon>Myxiniformes</taxon>
        <taxon>Myxinidae</taxon>
        <taxon>Eptatretinae</taxon>
        <taxon>Eptatretus</taxon>
    </lineage>
</organism>
<dbReference type="AlphaFoldDB" id="A0A8C4WRH2"/>
<evidence type="ECO:0000259" key="2">
    <source>
        <dbReference type="PROSITE" id="PS50878"/>
    </source>
</evidence>
<feature type="domain" description="Reverse transcriptase" evidence="2">
    <location>
        <begin position="155"/>
        <end position="425"/>
    </location>
</feature>
<evidence type="ECO:0000313" key="4">
    <source>
        <dbReference type="Proteomes" id="UP000694388"/>
    </source>
</evidence>
<dbReference type="CDD" id="cd01650">
    <property type="entry name" value="RT_nLTR_like"/>
    <property type="match status" value="1"/>
</dbReference>
<keyword evidence="1" id="KW-0732">Signal</keyword>
<dbReference type="InterPro" id="IPR000477">
    <property type="entry name" value="RT_dom"/>
</dbReference>
<evidence type="ECO:0000256" key="1">
    <source>
        <dbReference type="SAM" id="SignalP"/>
    </source>
</evidence>
<accession>A0A8C4WRH2</accession>
<dbReference type="OMA" id="WMNLALP"/>
<dbReference type="Proteomes" id="UP000694388">
    <property type="component" value="Unplaced"/>
</dbReference>
<reference evidence="3" key="2">
    <citation type="submission" date="2025-09" db="UniProtKB">
        <authorList>
            <consortium name="Ensembl"/>
        </authorList>
    </citation>
    <scope>IDENTIFICATION</scope>
</reference>
<dbReference type="SUPFAM" id="SSF56672">
    <property type="entry name" value="DNA/RNA polymerases"/>
    <property type="match status" value="2"/>
</dbReference>
<dbReference type="Ensembl" id="ENSEBUT00000009449.1">
    <property type="protein sequence ID" value="ENSEBUP00000008934.1"/>
    <property type="gene ID" value="ENSEBUG00000005774.1"/>
</dbReference>
<dbReference type="PROSITE" id="PS50878">
    <property type="entry name" value="RT_POL"/>
    <property type="match status" value="1"/>
</dbReference>
<feature type="signal peptide" evidence="1">
    <location>
        <begin position="1"/>
        <end position="25"/>
    </location>
</feature>
<dbReference type="Pfam" id="PF00078">
    <property type="entry name" value="RVT_1"/>
    <property type="match status" value="2"/>
</dbReference>
<reference evidence="3" key="1">
    <citation type="submission" date="2025-08" db="UniProtKB">
        <authorList>
            <consortium name="Ensembl"/>
        </authorList>
    </citation>
    <scope>IDENTIFICATION</scope>
</reference>
<name>A0A8C4WRH2_EPTBU</name>
<sequence length="430" mass="48927">MGVPNWKDPLLWMNLALPCTTLSLGKHLDWMDLTEFYKKFWHLLGPELIKTLNASCQLGELPQSCRRALLTLIPKKGDMLRIENWRPISLLCTDYKIFSKALASRLAPYLSSLLKKTNVSVPKRSIYDNISLVRDIIELCKESPKDLGLLLLDQEKAFDRVDHRYLFDALLTLIPKKGDMLRIENWRPISLLCTDYKIFSKALASRLAPYLSSLLKEDQCYCVPKRSIYDNISLVRDIIELCKESPKDLGLLLLDQEKAFDRVDHRYLFEVLERFGLGSTFISSIKILYNNIYSVLKINNELVAPLSINKGIRQGCPLSGLLYALSIEPLLVSVHCRLTGVSLSQLERPIKVLAYADDVCVFVQDINDVNIVRYCLSLFEKASSAKVNWNKTSALWLGPLFYLAPRLPAPLSWANDGVKYLGVFLGNNPP</sequence>